<dbReference type="AlphaFoldDB" id="A0A239CE69"/>
<keyword evidence="2" id="KW-1185">Reference proteome</keyword>
<organism evidence="1 2">
    <name type="scientific">Edaphosphingomonas laterariae</name>
    <dbReference type="NCBI Taxonomy" id="861865"/>
    <lineage>
        <taxon>Bacteria</taxon>
        <taxon>Pseudomonadati</taxon>
        <taxon>Pseudomonadota</taxon>
        <taxon>Alphaproteobacteria</taxon>
        <taxon>Sphingomonadales</taxon>
        <taxon>Rhizorhabdaceae</taxon>
        <taxon>Edaphosphingomonas</taxon>
    </lineage>
</organism>
<evidence type="ECO:0000313" key="1">
    <source>
        <dbReference type="EMBL" id="SNS17653.1"/>
    </source>
</evidence>
<evidence type="ECO:0000313" key="2">
    <source>
        <dbReference type="Proteomes" id="UP000198281"/>
    </source>
</evidence>
<name>A0A239CE69_9SPHN</name>
<accession>A0A239CE69</accession>
<reference evidence="2" key="1">
    <citation type="submission" date="2017-06" db="EMBL/GenBank/DDBJ databases">
        <authorList>
            <person name="Varghese N."/>
            <person name="Submissions S."/>
        </authorList>
    </citation>
    <scope>NUCLEOTIDE SEQUENCE [LARGE SCALE GENOMIC DNA]</scope>
    <source>
        <strain evidence="2">LNB2</strain>
    </source>
</reference>
<gene>
    <name evidence="1" type="ORF">SAMN06295912_102120</name>
</gene>
<protein>
    <recommendedName>
        <fullName evidence="3">Lipoprotein</fullName>
    </recommendedName>
</protein>
<dbReference type="Proteomes" id="UP000198281">
    <property type="component" value="Unassembled WGS sequence"/>
</dbReference>
<evidence type="ECO:0008006" key="3">
    <source>
        <dbReference type="Google" id="ProtNLM"/>
    </source>
</evidence>
<sequence>MHLKFTVILTIALSLTGCSYQYELKAIELNGKIAFVPMKDKGAGCFSRFVVTSETGEVVWKLDADRYIHDPCENNFPIIYGSVPRGGMAEIVKAKPLQAGIRYKIEGWDGDSYTGAFSFRQGIVVDNLEDAH</sequence>
<dbReference type="RefSeq" id="WP_089218125.1">
    <property type="nucleotide sequence ID" value="NZ_FZOS01000002.1"/>
</dbReference>
<dbReference type="PROSITE" id="PS51257">
    <property type="entry name" value="PROKAR_LIPOPROTEIN"/>
    <property type="match status" value="1"/>
</dbReference>
<proteinExistence type="predicted"/>
<dbReference type="OrthoDB" id="7593860at2"/>
<dbReference type="EMBL" id="FZOS01000002">
    <property type="protein sequence ID" value="SNS17653.1"/>
    <property type="molecule type" value="Genomic_DNA"/>
</dbReference>